<dbReference type="SUPFAM" id="SSF55797">
    <property type="entry name" value="PR-1-like"/>
    <property type="match status" value="1"/>
</dbReference>
<dbReference type="CDD" id="cd05379">
    <property type="entry name" value="CAP_bacterial"/>
    <property type="match status" value="1"/>
</dbReference>
<keyword evidence="3" id="KW-1185">Reference proteome</keyword>
<evidence type="ECO:0000313" key="3">
    <source>
        <dbReference type="Proteomes" id="UP000282002"/>
    </source>
</evidence>
<protein>
    <submittedName>
        <fullName evidence="2">CAP domain-containing protein</fullName>
    </submittedName>
</protein>
<proteinExistence type="predicted"/>
<dbReference type="Gene3D" id="3.40.33.10">
    <property type="entry name" value="CAP"/>
    <property type="match status" value="1"/>
</dbReference>
<dbReference type="InterPro" id="IPR035940">
    <property type="entry name" value="CAP_sf"/>
</dbReference>
<dbReference type="EMBL" id="CP034328">
    <property type="protein sequence ID" value="AZL57498.1"/>
    <property type="molecule type" value="Genomic_DNA"/>
</dbReference>
<sequence>MQPPQPGPIPDPARIRQPRPTIRCFSRLPHLCARFQPHCHGITEPPHPLRESMMDLRTTLTALATSLAVSLAAPAIACTVPGNASAMQAEVLSHLNAERRANGLAPLRLSNKLDKAAQGHACDNAKRMSISHVSSDGGTLKNRLRRAGYSFRTAAENTGRGFASGARAVQWWMNSSKHRDNILLRKAKEVGIGIAVSPAPDNKLHWILVVGASK</sequence>
<evidence type="ECO:0000259" key="1">
    <source>
        <dbReference type="Pfam" id="PF00188"/>
    </source>
</evidence>
<reference evidence="2 3" key="1">
    <citation type="submission" date="2018-12" db="EMBL/GenBank/DDBJ databases">
        <title>Complete genome sequencing of Tabrizicola sp. K13M18.</title>
        <authorList>
            <person name="Bae J.-W."/>
        </authorList>
    </citation>
    <scope>NUCLEOTIDE SEQUENCE [LARGE SCALE GENOMIC DNA]</scope>
    <source>
        <strain evidence="2 3">K13M18</strain>
    </source>
</reference>
<dbReference type="Proteomes" id="UP000282002">
    <property type="component" value="Chromosome"/>
</dbReference>
<dbReference type="AlphaFoldDB" id="A0A3S8U1P2"/>
<dbReference type="PANTHER" id="PTHR31157:SF1">
    <property type="entry name" value="SCP DOMAIN-CONTAINING PROTEIN"/>
    <property type="match status" value="1"/>
</dbReference>
<feature type="domain" description="SCP" evidence="1">
    <location>
        <begin position="92"/>
        <end position="206"/>
    </location>
</feature>
<organism evidence="2 3">
    <name type="scientific">Tabrizicola piscis</name>
    <dbReference type="NCBI Taxonomy" id="2494374"/>
    <lineage>
        <taxon>Bacteria</taxon>
        <taxon>Pseudomonadati</taxon>
        <taxon>Pseudomonadota</taxon>
        <taxon>Alphaproteobacteria</taxon>
        <taxon>Rhodobacterales</taxon>
        <taxon>Paracoccaceae</taxon>
        <taxon>Tabrizicola</taxon>
    </lineage>
</organism>
<name>A0A3S8U1P2_9RHOB</name>
<dbReference type="PANTHER" id="PTHR31157">
    <property type="entry name" value="SCP DOMAIN-CONTAINING PROTEIN"/>
    <property type="match status" value="1"/>
</dbReference>
<gene>
    <name evidence="2" type="ORF">EI545_00745</name>
</gene>
<accession>A0A3S8U1P2</accession>
<dbReference type="Pfam" id="PF00188">
    <property type="entry name" value="CAP"/>
    <property type="match status" value="1"/>
</dbReference>
<dbReference type="InterPro" id="IPR014044">
    <property type="entry name" value="CAP_dom"/>
</dbReference>
<evidence type="ECO:0000313" key="2">
    <source>
        <dbReference type="EMBL" id="AZL57498.1"/>
    </source>
</evidence>
<dbReference type="OrthoDB" id="9811255at2"/>
<dbReference type="KEGG" id="taw:EI545_00745"/>